<feature type="non-terminal residue" evidence="2">
    <location>
        <position position="113"/>
    </location>
</feature>
<name>A0ABS8E244_9ACTN</name>
<organism evidence="2 3">
    <name type="scientific">Streptomyces flavotricini</name>
    <dbReference type="NCBI Taxonomy" id="66888"/>
    <lineage>
        <taxon>Bacteria</taxon>
        <taxon>Bacillati</taxon>
        <taxon>Actinomycetota</taxon>
        <taxon>Actinomycetes</taxon>
        <taxon>Kitasatosporales</taxon>
        <taxon>Streptomycetaceae</taxon>
        <taxon>Streptomyces</taxon>
    </lineage>
</organism>
<feature type="compositionally biased region" description="Pro residues" evidence="1">
    <location>
        <begin position="55"/>
        <end position="72"/>
    </location>
</feature>
<evidence type="ECO:0008006" key="4">
    <source>
        <dbReference type="Google" id="ProtNLM"/>
    </source>
</evidence>
<reference evidence="2 3" key="1">
    <citation type="submission" date="2021-08" db="EMBL/GenBank/DDBJ databases">
        <title>Genomic Architecture of Streptomyces flavotricini NGL1 and Streptomyces erythrochromogenes HMS4 With Differential Plant Beneficial attributes and laccase production capabilities.</title>
        <authorList>
            <person name="Salwan R."/>
            <person name="Kaur R."/>
            <person name="Sharma V."/>
        </authorList>
    </citation>
    <scope>NUCLEOTIDE SEQUENCE [LARGE SCALE GENOMIC DNA]</scope>
    <source>
        <strain evidence="2 3">NGL1</strain>
    </source>
</reference>
<feature type="compositionally biased region" description="Low complexity" evidence="1">
    <location>
        <begin position="99"/>
        <end position="113"/>
    </location>
</feature>
<sequence>MTAWQYLAGAGMVAALCPLYGHVAVADDGTGPEPVRGHGARLDVCVPGGKPRPPAAVPPAAVPPAVRPPARPPVRVLVPGAERPTVHHPGRGPAPAPAAPEAAPSPTAKARAG</sequence>
<protein>
    <recommendedName>
        <fullName evidence="4">Secreted protein</fullName>
    </recommendedName>
</protein>
<comment type="caution">
    <text evidence="2">The sequence shown here is derived from an EMBL/GenBank/DDBJ whole genome shotgun (WGS) entry which is preliminary data.</text>
</comment>
<feature type="region of interest" description="Disordered" evidence="1">
    <location>
        <begin position="55"/>
        <end position="113"/>
    </location>
</feature>
<accession>A0ABS8E244</accession>
<proteinExistence type="predicted"/>
<dbReference type="EMBL" id="JAINUL010000001">
    <property type="protein sequence ID" value="MCC0094984.1"/>
    <property type="molecule type" value="Genomic_DNA"/>
</dbReference>
<gene>
    <name evidence="2" type="ORF">K7B10_09355</name>
</gene>
<dbReference type="Proteomes" id="UP001520654">
    <property type="component" value="Unassembled WGS sequence"/>
</dbReference>
<evidence type="ECO:0000256" key="1">
    <source>
        <dbReference type="SAM" id="MobiDB-lite"/>
    </source>
</evidence>
<evidence type="ECO:0000313" key="3">
    <source>
        <dbReference type="Proteomes" id="UP001520654"/>
    </source>
</evidence>
<evidence type="ECO:0000313" key="2">
    <source>
        <dbReference type="EMBL" id="MCC0094984.1"/>
    </source>
</evidence>
<keyword evidence="3" id="KW-1185">Reference proteome</keyword>